<protein>
    <recommendedName>
        <fullName evidence="4">Outer membrane protein beta-barrel domain-containing protein</fullName>
    </recommendedName>
</protein>
<reference evidence="2 3" key="1">
    <citation type="submission" date="2016-10" db="EMBL/GenBank/DDBJ databases">
        <authorList>
            <person name="de Groot N.N."/>
        </authorList>
    </citation>
    <scope>NUCLEOTIDE SEQUENCE [LARGE SCALE GENOMIC DNA]</scope>
    <source>
        <strain evidence="2 3">DSM 17794</strain>
    </source>
</reference>
<dbReference type="Proteomes" id="UP000199153">
    <property type="component" value="Unassembled WGS sequence"/>
</dbReference>
<evidence type="ECO:0000313" key="2">
    <source>
        <dbReference type="EMBL" id="SFN28650.1"/>
    </source>
</evidence>
<accession>A0A1I4XTN3</accession>
<gene>
    <name evidence="2" type="ORF">SAMN05660413_00276</name>
</gene>
<proteinExistence type="predicted"/>
<dbReference type="OrthoDB" id="1445341at2"/>
<feature type="chain" id="PRO_5011705112" description="Outer membrane protein beta-barrel domain-containing protein" evidence="1">
    <location>
        <begin position="22"/>
        <end position="164"/>
    </location>
</feature>
<feature type="signal peptide" evidence="1">
    <location>
        <begin position="1"/>
        <end position="21"/>
    </location>
</feature>
<name>A0A1I4XTN3_9FLAO</name>
<dbReference type="STRING" id="287099.SAMN05660413_00276"/>
<dbReference type="EMBL" id="FOVL01000001">
    <property type="protein sequence ID" value="SFN28650.1"/>
    <property type="molecule type" value="Genomic_DNA"/>
</dbReference>
<sequence length="164" mass="18971">MASFKLIFFSLLFLCISEIQAQKHPVFYGGLEMYRHTSFENNGFIKLSVGTQIYQLKLFAPEIGFDYGGGALQERSVFDESVFVDNLSEGLLRQRFTFSVLTLNPKLKFGEEDAYFTFSPKYHIGRLNGEAAYLEYSGNNNRYISLKEGQESKINTSFWSFHWF</sequence>
<evidence type="ECO:0000313" key="3">
    <source>
        <dbReference type="Proteomes" id="UP000199153"/>
    </source>
</evidence>
<keyword evidence="3" id="KW-1185">Reference proteome</keyword>
<evidence type="ECO:0008006" key="4">
    <source>
        <dbReference type="Google" id="ProtNLM"/>
    </source>
</evidence>
<evidence type="ECO:0000256" key="1">
    <source>
        <dbReference type="SAM" id="SignalP"/>
    </source>
</evidence>
<keyword evidence="1" id="KW-0732">Signal</keyword>
<dbReference type="AlphaFoldDB" id="A0A1I4XTN3"/>
<dbReference type="RefSeq" id="WP_093404908.1">
    <property type="nucleotide sequence ID" value="NZ_FOVL01000001.1"/>
</dbReference>
<organism evidence="2 3">
    <name type="scientific">Salegentibacter flavus</name>
    <dbReference type="NCBI Taxonomy" id="287099"/>
    <lineage>
        <taxon>Bacteria</taxon>
        <taxon>Pseudomonadati</taxon>
        <taxon>Bacteroidota</taxon>
        <taxon>Flavobacteriia</taxon>
        <taxon>Flavobacteriales</taxon>
        <taxon>Flavobacteriaceae</taxon>
        <taxon>Salegentibacter</taxon>
    </lineage>
</organism>